<protein>
    <recommendedName>
        <fullName evidence="4">Zinc finger CHC2-type domain-containing protein</fullName>
    </recommendedName>
</protein>
<dbReference type="RefSeq" id="WP_097791639.1">
    <property type="nucleotide sequence ID" value="NZ_NOUV01000005.1"/>
</dbReference>
<evidence type="ECO:0000313" key="5">
    <source>
        <dbReference type="EMBL" id="PDX87980.1"/>
    </source>
</evidence>
<evidence type="ECO:0000256" key="1">
    <source>
        <dbReference type="ARBA" id="ARBA00022723"/>
    </source>
</evidence>
<dbReference type="Proteomes" id="UP000220904">
    <property type="component" value="Unassembled WGS sequence"/>
</dbReference>
<dbReference type="GO" id="GO:0003677">
    <property type="term" value="F:DNA binding"/>
    <property type="evidence" value="ECO:0007669"/>
    <property type="project" value="InterPro"/>
</dbReference>
<organism evidence="5 6">
    <name type="scientific">Faecalibacterium prausnitzii</name>
    <dbReference type="NCBI Taxonomy" id="853"/>
    <lineage>
        <taxon>Bacteria</taxon>
        <taxon>Bacillati</taxon>
        <taxon>Bacillota</taxon>
        <taxon>Clostridia</taxon>
        <taxon>Eubacteriales</taxon>
        <taxon>Oscillospiraceae</taxon>
        <taxon>Faecalibacterium</taxon>
    </lineage>
</organism>
<accession>A0A2A7B9A1</accession>
<dbReference type="AlphaFoldDB" id="A0A2A7B9A1"/>
<feature type="domain" description="Zinc finger CHC2-type" evidence="4">
    <location>
        <begin position="53"/>
        <end position="104"/>
    </location>
</feature>
<reference evidence="5 6" key="1">
    <citation type="journal article" date="2017" name="Front. Microbiol.">
        <title>New Insights into the Diversity of the Genus Faecalibacterium.</title>
        <authorList>
            <person name="Benevides L."/>
            <person name="Burman S."/>
            <person name="Martin R."/>
            <person name="Robert V."/>
            <person name="Thomas M."/>
            <person name="Miquel S."/>
            <person name="Chain F."/>
            <person name="Sokol H."/>
            <person name="Bermudez-Humaran L.G."/>
            <person name="Morrison M."/>
            <person name="Langella P."/>
            <person name="Azevedo V.A."/>
            <person name="Chatel J.M."/>
            <person name="Soares S."/>
        </authorList>
    </citation>
    <scope>NUCLEOTIDE SEQUENCE [LARGE SCALE GENOMIC DNA]</scope>
    <source>
        <strain evidence="5 6">AHMP21</strain>
    </source>
</reference>
<keyword evidence="3" id="KW-0862">Zinc</keyword>
<keyword evidence="2" id="KW-0863">Zinc-finger</keyword>
<name>A0A2A7B9A1_9FIRM</name>
<proteinExistence type="predicted"/>
<dbReference type="EMBL" id="NOUV01000005">
    <property type="protein sequence ID" value="PDX87980.1"/>
    <property type="molecule type" value="Genomic_DNA"/>
</dbReference>
<dbReference type="PANTHER" id="PTHR30313">
    <property type="entry name" value="DNA PRIMASE"/>
    <property type="match status" value="1"/>
</dbReference>
<comment type="caution">
    <text evidence="5">The sequence shown here is derived from an EMBL/GenBank/DDBJ whole genome shotgun (WGS) entry which is preliminary data.</text>
</comment>
<keyword evidence="1" id="KW-0479">Metal-binding</keyword>
<dbReference type="SUPFAM" id="SSF57783">
    <property type="entry name" value="Zinc beta-ribbon"/>
    <property type="match status" value="1"/>
</dbReference>
<gene>
    <name evidence="5" type="ORF">CHR60_02890</name>
</gene>
<evidence type="ECO:0000256" key="2">
    <source>
        <dbReference type="ARBA" id="ARBA00022771"/>
    </source>
</evidence>
<dbReference type="InterPro" id="IPR050219">
    <property type="entry name" value="DnaG_primase"/>
</dbReference>
<dbReference type="GO" id="GO:0003899">
    <property type="term" value="F:DNA-directed RNA polymerase activity"/>
    <property type="evidence" value="ECO:0007669"/>
    <property type="project" value="InterPro"/>
</dbReference>
<dbReference type="PANTHER" id="PTHR30313:SF2">
    <property type="entry name" value="DNA PRIMASE"/>
    <property type="match status" value="1"/>
</dbReference>
<dbReference type="GO" id="GO:0008270">
    <property type="term" value="F:zinc ion binding"/>
    <property type="evidence" value="ECO:0007669"/>
    <property type="project" value="UniProtKB-KW"/>
</dbReference>
<dbReference type="Gene3D" id="3.90.580.10">
    <property type="entry name" value="Zinc finger, CHC2-type domain"/>
    <property type="match status" value="1"/>
</dbReference>
<dbReference type="OrthoDB" id="9773296at2"/>
<evidence type="ECO:0000259" key="4">
    <source>
        <dbReference type="SMART" id="SM00400"/>
    </source>
</evidence>
<dbReference type="SMART" id="SM00400">
    <property type="entry name" value="ZnF_CHCC"/>
    <property type="match status" value="1"/>
</dbReference>
<dbReference type="InterPro" id="IPR002694">
    <property type="entry name" value="Znf_CHC2"/>
</dbReference>
<dbReference type="GO" id="GO:0006269">
    <property type="term" value="P:DNA replication, synthesis of primer"/>
    <property type="evidence" value="ECO:0007669"/>
    <property type="project" value="TreeGrafter"/>
</dbReference>
<evidence type="ECO:0000256" key="3">
    <source>
        <dbReference type="ARBA" id="ARBA00022833"/>
    </source>
</evidence>
<sequence length="212" mass="24664">MRKPVQGFPIRQGLLKIRRRSIFKNNNLFEIVKRNITTRQTAEAYGFQPNRSSMICCPFHADRNPSMKVDSRFHCFGCGADGDVIDFTAKLFQLSLRKAAEKLVADFGLSGNPVFPLQYPKIVEYKGQNPIQTLYECSAILSDWRKRFAPKSAEEELHPCFVASLHYTDYIQYLIENRHFLTEHRKEVQQIAQRIRKYEIDHFQHPQNALAG</sequence>
<dbReference type="GO" id="GO:0005737">
    <property type="term" value="C:cytoplasm"/>
    <property type="evidence" value="ECO:0007669"/>
    <property type="project" value="TreeGrafter"/>
</dbReference>
<dbReference type="InterPro" id="IPR036977">
    <property type="entry name" value="DNA_primase_Znf_CHC2"/>
</dbReference>
<dbReference type="Pfam" id="PF01807">
    <property type="entry name" value="Zn_ribbon_DnaG"/>
    <property type="match status" value="1"/>
</dbReference>
<evidence type="ECO:0000313" key="6">
    <source>
        <dbReference type="Proteomes" id="UP000220904"/>
    </source>
</evidence>